<sequence length="57" mass="6626">MRTLAERMERPHSFVQRVEEGDRRLDLVEYVWYCSALGVNPQTGLDLVIKSTSFTHS</sequence>
<dbReference type="PATRIC" id="fig|1310607.3.peg.3791"/>
<reference evidence="1 2" key="1">
    <citation type="submission" date="2014-02" db="EMBL/GenBank/DDBJ databases">
        <title>Comparative genomics and transcriptomics to identify genetic mechanisms underlying the emergence of carbapenem resistant Acinetobacter baumannii (CRAb).</title>
        <authorList>
            <person name="Harris A.D."/>
            <person name="Johnson K.J."/>
            <person name="George J."/>
            <person name="Shefchek K."/>
            <person name="Daugherty S.C."/>
            <person name="Parankush S."/>
            <person name="Sadzewicz L."/>
            <person name="Tallon L."/>
            <person name="Sengamalay N."/>
            <person name="Hazen T.H."/>
            <person name="Rasko D.A."/>
        </authorList>
    </citation>
    <scope>NUCLEOTIDE SEQUENCE [LARGE SCALE GENOMIC DNA]</scope>
    <source>
        <strain evidence="1 2">625974</strain>
    </source>
</reference>
<dbReference type="Proteomes" id="UP000021108">
    <property type="component" value="Unassembled WGS sequence"/>
</dbReference>
<dbReference type="SUPFAM" id="SSF47413">
    <property type="entry name" value="lambda repressor-like DNA-binding domains"/>
    <property type="match status" value="1"/>
</dbReference>
<protein>
    <submittedName>
        <fullName evidence="1">Putative dNA-binding helix-turn-helix protein</fullName>
    </submittedName>
</protein>
<dbReference type="EMBL" id="JEXD01000070">
    <property type="protein sequence ID" value="EXC04226.1"/>
    <property type="molecule type" value="Genomic_DNA"/>
</dbReference>
<accession>A0A009Q4E7</accession>
<comment type="caution">
    <text evidence="1">The sequence shown here is derived from an EMBL/GenBank/DDBJ whole genome shotgun (WGS) entry which is preliminary data.</text>
</comment>
<dbReference type="AlphaFoldDB" id="A0A009Q4E7"/>
<gene>
    <name evidence="1" type="ORF">J506_3924</name>
</gene>
<dbReference type="InterPro" id="IPR010982">
    <property type="entry name" value="Lambda_DNA-bd_dom_sf"/>
</dbReference>
<keyword evidence="1" id="KW-0238">DNA-binding</keyword>
<proteinExistence type="predicted"/>
<dbReference type="Gene3D" id="1.10.260.40">
    <property type="entry name" value="lambda repressor-like DNA-binding domains"/>
    <property type="match status" value="1"/>
</dbReference>
<organism evidence="1 2">
    <name type="scientific">Acinetobacter baumannii 625974</name>
    <dbReference type="NCBI Taxonomy" id="1310607"/>
    <lineage>
        <taxon>Bacteria</taxon>
        <taxon>Pseudomonadati</taxon>
        <taxon>Pseudomonadota</taxon>
        <taxon>Gammaproteobacteria</taxon>
        <taxon>Moraxellales</taxon>
        <taxon>Moraxellaceae</taxon>
        <taxon>Acinetobacter</taxon>
        <taxon>Acinetobacter calcoaceticus/baumannii complex</taxon>
    </lineage>
</organism>
<dbReference type="GO" id="GO:0003677">
    <property type="term" value="F:DNA binding"/>
    <property type="evidence" value="ECO:0007669"/>
    <property type="project" value="UniProtKB-KW"/>
</dbReference>
<evidence type="ECO:0000313" key="2">
    <source>
        <dbReference type="Proteomes" id="UP000021108"/>
    </source>
</evidence>
<evidence type="ECO:0000313" key="1">
    <source>
        <dbReference type="EMBL" id="EXC04226.1"/>
    </source>
</evidence>
<name>A0A009Q4E7_ACIBA</name>